<proteinExistence type="predicted"/>
<dbReference type="Pfam" id="PF00534">
    <property type="entry name" value="Glycos_transf_1"/>
    <property type="match status" value="1"/>
</dbReference>
<accession>A0A2H0WAC3</accession>
<name>A0A2H0WAC3_9BACT</name>
<dbReference type="GO" id="GO:0016757">
    <property type="term" value="F:glycosyltransferase activity"/>
    <property type="evidence" value="ECO:0007669"/>
    <property type="project" value="InterPro"/>
</dbReference>
<dbReference type="SUPFAM" id="SSF53756">
    <property type="entry name" value="UDP-Glycosyltransferase/glycogen phosphorylase"/>
    <property type="match status" value="1"/>
</dbReference>
<feature type="domain" description="Glycosyltransferase subfamily 4-like N-terminal" evidence="2">
    <location>
        <begin position="54"/>
        <end position="178"/>
    </location>
</feature>
<reference evidence="4" key="1">
    <citation type="submission" date="2017-09" db="EMBL/GenBank/DDBJ databases">
        <title>Depth-based differentiation of microbial function through sediment-hosted aquifers and enrichment of novel symbionts in the deep terrestrial subsurface.</title>
        <authorList>
            <person name="Probst A.J."/>
            <person name="Ladd B."/>
            <person name="Jarett J.K."/>
            <person name="Geller-Mcgrath D.E."/>
            <person name="Sieber C.M.K."/>
            <person name="Emerson J.B."/>
            <person name="Anantharaman K."/>
            <person name="Thomas B.C."/>
            <person name="Malmstrom R."/>
            <person name="Stieglmeier M."/>
            <person name="Klingl A."/>
            <person name="Woyke T."/>
            <person name="Ryan C.M."/>
            <person name="Banfield J.F."/>
        </authorList>
    </citation>
    <scope>NUCLEOTIDE SEQUENCE [LARGE SCALE GENOMIC DNA]</scope>
</reference>
<dbReference type="PANTHER" id="PTHR45947:SF3">
    <property type="entry name" value="SULFOQUINOVOSYL TRANSFERASE SQD2"/>
    <property type="match status" value="1"/>
</dbReference>
<dbReference type="EMBL" id="PEZT01000001">
    <property type="protein sequence ID" value="PIS09587.1"/>
    <property type="molecule type" value="Genomic_DNA"/>
</dbReference>
<gene>
    <name evidence="3" type="ORF">COT75_00055</name>
</gene>
<dbReference type="InterPro" id="IPR028098">
    <property type="entry name" value="Glyco_trans_4-like_N"/>
</dbReference>
<dbReference type="InterPro" id="IPR001296">
    <property type="entry name" value="Glyco_trans_1"/>
</dbReference>
<evidence type="ECO:0000313" key="3">
    <source>
        <dbReference type="EMBL" id="PIS09587.1"/>
    </source>
</evidence>
<sequence>MGMKIAIVRGSYFNKFEMQNYEPLYNKFNIVGFSGLRSIHSEFKFPVKKLASPVDLPNFPLKMPILNRLFLGDAMYLFNLEKNLKGFDLVHTRETYFHFTQQALKAKRLGYIKKVVCTCSETIPFNHEGIWNRKKFKKRAIKEVDKFHCLTQKAKECLLREGCDPKKITVFPYGVDLKSFKPLGMNHKFDIFRLLFVGRFVKEKGIYDLLKILFLLLKSGKKVKLVMVGKGPEKSKIISLINQSEYGDDIEFKTVDYKDMAKEYQEANLLCLLSKKNKFWEEYFGMVLIEAMASGLPVLTTKSGGIPEVVGNAGILIKPGDYKTGFREVVKLIDQKDYYFKKSQESLVRAQNLFDSNEVARNIEKLWKS</sequence>
<dbReference type="Gene3D" id="3.40.50.2000">
    <property type="entry name" value="Glycogen Phosphorylase B"/>
    <property type="match status" value="2"/>
</dbReference>
<protein>
    <recommendedName>
        <fullName evidence="5">Glycosyl transferase family 1 domain-containing protein</fullName>
    </recommendedName>
</protein>
<dbReference type="Pfam" id="PF13439">
    <property type="entry name" value="Glyco_transf_4"/>
    <property type="match status" value="1"/>
</dbReference>
<feature type="domain" description="Glycosyl transferase family 1" evidence="1">
    <location>
        <begin position="193"/>
        <end position="336"/>
    </location>
</feature>
<comment type="caution">
    <text evidence="3">The sequence shown here is derived from an EMBL/GenBank/DDBJ whole genome shotgun (WGS) entry which is preliminary data.</text>
</comment>
<dbReference type="InterPro" id="IPR050194">
    <property type="entry name" value="Glycosyltransferase_grp1"/>
</dbReference>
<evidence type="ECO:0000313" key="4">
    <source>
        <dbReference type="Proteomes" id="UP000230093"/>
    </source>
</evidence>
<dbReference type="PANTHER" id="PTHR45947">
    <property type="entry name" value="SULFOQUINOVOSYL TRANSFERASE SQD2"/>
    <property type="match status" value="1"/>
</dbReference>
<dbReference type="AlphaFoldDB" id="A0A2H0WAC3"/>
<evidence type="ECO:0000259" key="1">
    <source>
        <dbReference type="Pfam" id="PF00534"/>
    </source>
</evidence>
<organism evidence="3 4">
    <name type="scientific">Candidatus Beckwithbacteria bacterium CG10_big_fil_rev_8_21_14_0_10_34_10</name>
    <dbReference type="NCBI Taxonomy" id="1974495"/>
    <lineage>
        <taxon>Bacteria</taxon>
        <taxon>Candidatus Beckwithiibacteriota</taxon>
    </lineage>
</organism>
<evidence type="ECO:0008006" key="5">
    <source>
        <dbReference type="Google" id="ProtNLM"/>
    </source>
</evidence>
<dbReference type="Proteomes" id="UP000230093">
    <property type="component" value="Unassembled WGS sequence"/>
</dbReference>
<evidence type="ECO:0000259" key="2">
    <source>
        <dbReference type="Pfam" id="PF13439"/>
    </source>
</evidence>